<name>A0A6A6UM63_9PEZI</name>
<protein>
    <recommendedName>
        <fullName evidence="1">DUF6699 domain-containing protein</fullName>
    </recommendedName>
</protein>
<organism evidence="2 3">
    <name type="scientific">Microthyrium microscopicum</name>
    <dbReference type="NCBI Taxonomy" id="703497"/>
    <lineage>
        <taxon>Eukaryota</taxon>
        <taxon>Fungi</taxon>
        <taxon>Dikarya</taxon>
        <taxon>Ascomycota</taxon>
        <taxon>Pezizomycotina</taxon>
        <taxon>Dothideomycetes</taxon>
        <taxon>Dothideomycetes incertae sedis</taxon>
        <taxon>Microthyriales</taxon>
        <taxon>Microthyriaceae</taxon>
        <taxon>Microthyrium</taxon>
    </lineage>
</organism>
<dbReference type="Pfam" id="PF20415">
    <property type="entry name" value="DUF6699"/>
    <property type="match status" value="1"/>
</dbReference>
<dbReference type="InterPro" id="IPR046522">
    <property type="entry name" value="DUF6699"/>
</dbReference>
<evidence type="ECO:0000259" key="1">
    <source>
        <dbReference type="Pfam" id="PF20415"/>
    </source>
</evidence>
<accession>A0A6A6UM63</accession>
<dbReference type="AlphaFoldDB" id="A0A6A6UM63"/>
<proteinExistence type="predicted"/>
<dbReference type="Proteomes" id="UP000799302">
    <property type="component" value="Unassembled WGS sequence"/>
</dbReference>
<dbReference type="EMBL" id="MU004232">
    <property type="protein sequence ID" value="KAF2672004.1"/>
    <property type="molecule type" value="Genomic_DNA"/>
</dbReference>
<sequence length="150" mass="16718">MTTPASPDKTKKKDGPQVFSIADLEKDGKDIQISKDTLGLNWKINSSPGTIDGVDLKKPLCTPLIKKIDLVFPTGIEVTARNLKGVTIRDALDAIHKPLKKKADDELDEPYLKGFEWDKEDAFTKFRIHFQKEGAPAGAKKSKKKDKNEE</sequence>
<keyword evidence="3" id="KW-1185">Reference proteome</keyword>
<reference evidence="2" key="1">
    <citation type="journal article" date="2020" name="Stud. Mycol.">
        <title>101 Dothideomycetes genomes: a test case for predicting lifestyles and emergence of pathogens.</title>
        <authorList>
            <person name="Haridas S."/>
            <person name="Albert R."/>
            <person name="Binder M."/>
            <person name="Bloem J."/>
            <person name="Labutti K."/>
            <person name="Salamov A."/>
            <person name="Andreopoulos B."/>
            <person name="Baker S."/>
            <person name="Barry K."/>
            <person name="Bills G."/>
            <person name="Bluhm B."/>
            <person name="Cannon C."/>
            <person name="Castanera R."/>
            <person name="Culley D."/>
            <person name="Daum C."/>
            <person name="Ezra D."/>
            <person name="Gonzalez J."/>
            <person name="Henrissat B."/>
            <person name="Kuo A."/>
            <person name="Liang C."/>
            <person name="Lipzen A."/>
            <person name="Lutzoni F."/>
            <person name="Magnuson J."/>
            <person name="Mondo S."/>
            <person name="Nolan M."/>
            <person name="Ohm R."/>
            <person name="Pangilinan J."/>
            <person name="Park H.-J."/>
            <person name="Ramirez L."/>
            <person name="Alfaro M."/>
            <person name="Sun H."/>
            <person name="Tritt A."/>
            <person name="Yoshinaga Y."/>
            <person name="Zwiers L.-H."/>
            <person name="Turgeon B."/>
            <person name="Goodwin S."/>
            <person name="Spatafora J."/>
            <person name="Crous P."/>
            <person name="Grigoriev I."/>
        </authorList>
    </citation>
    <scope>NUCLEOTIDE SEQUENCE</scope>
    <source>
        <strain evidence="2">CBS 115976</strain>
    </source>
</reference>
<gene>
    <name evidence="2" type="ORF">BT63DRAFT_437897</name>
</gene>
<evidence type="ECO:0000313" key="2">
    <source>
        <dbReference type="EMBL" id="KAF2672004.1"/>
    </source>
</evidence>
<evidence type="ECO:0000313" key="3">
    <source>
        <dbReference type="Proteomes" id="UP000799302"/>
    </source>
</evidence>
<feature type="domain" description="DUF6699" evidence="1">
    <location>
        <begin position="45"/>
        <end position="108"/>
    </location>
</feature>
<dbReference type="OrthoDB" id="5363135at2759"/>